<gene>
    <name evidence="1" type="ORF">UFOVP567_11</name>
</gene>
<accession>A0A6J5MWG0</accession>
<evidence type="ECO:0000313" key="1">
    <source>
        <dbReference type="EMBL" id="CAB4150301.1"/>
    </source>
</evidence>
<protein>
    <submittedName>
        <fullName evidence="1">Uncharacterized protein</fullName>
    </submittedName>
</protein>
<proteinExistence type="predicted"/>
<sequence length="66" mass="7448">MTYKTALQAIAISRHEGVTTSCQKTKQNLDFLFDACSEFWSEDGLQVFACTERGDEWTVTIEEVAP</sequence>
<reference evidence="1" key="1">
    <citation type="submission" date="2020-04" db="EMBL/GenBank/DDBJ databases">
        <authorList>
            <person name="Chiriac C."/>
            <person name="Salcher M."/>
            <person name="Ghai R."/>
            <person name="Kavagutti S V."/>
        </authorList>
    </citation>
    <scope>NUCLEOTIDE SEQUENCE</scope>
</reference>
<organism evidence="1">
    <name type="scientific">uncultured Caudovirales phage</name>
    <dbReference type="NCBI Taxonomy" id="2100421"/>
    <lineage>
        <taxon>Viruses</taxon>
        <taxon>Duplodnaviria</taxon>
        <taxon>Heunggongvirae</taxon>
        <taxon>Uroviricota</taxon>
        <taxon>Caudoviricetes</taxon>
        <taxon>Peduoviridae</taxon>
        <taxon>Maltschvirus</taxon>
        <taxon>Maltschvirus maltsch</taxon>
    </lineage>
</organism>
<dbReference type="EMBL" id="LR796544">
    <property type="protein sequence ID" value="CAB4150301.1"/>
    <property type="molecule type" value="Genomic_DNA"/>
</dbReference>
<name>A0A6J5MWG0_9CAUD</name>